<keyword evidence="3" id="KW-1185">Reference proteome</keyword>
<keyword evidence="1" id="KW-0732">Signal</keyword>
<name>A0A6B2K1L2_9RHOB</name>
<dbReference type="AlphaFoldDB" id="A0A6B2K1L2"/>
<dbReference type="RefSeq" id="WP_163890423.1">
    <property type="nucleotide sequence ID" value="NZ_JAAFYS010000001.1"/>
</dbReference>
<dbReference type="Proteomes" id="UP000474757">
    <property type="component" value="Unassembled WGS sequence"/>
</dbReference>
<evidence type="ECO:0000313" key="3">
    <source>
        <dbReference type="Proteomes" id="UP000474757"/>
    </source>
</evidence>
<feature type="signal peptide" evidence="1">
    <location>
        <begin position="1"/>
        <end position="21"/>
    </location>
</feature>
<accession>A0A6B2K1L2</accession>
<feature type="chain" id="PRO_5025642779" evidence="1">
    <location>
        <begin position="22"/>
        <end position="278"/>
    </location>
</feature>
<evidence type="ECO:0000313" key="2">
    <source>
        <dbReference type="EMBL" id="NDV00256.1"/>
    </source>
</evidence>
<sequence length="278" mass="30159">MKTQAFIGAVVASFVATTAFAQTSAFDLEDAAVDEVEDLQEDIADDAERDVFLGNRGRETGTFGSVALRYVANDDANGDDTASLGLGLSYGYYDGLNGFDSTLSYSYQETDGDADTDRLTGSLGYTRDFGPRIFGFADATVRIDRETDEPDDNFRDAFVGFGAGYRVFDTDTMQWTAKAGPGYRYIEKASGEEVDEAAYVVESNYYMEFRPGVAITNDTQLIGSDFDTTVSNDLALSVALSNALSLRTSYVVEFSGSDFDDLDRDSSTIGASVVYSFN</sequence>
<reference evidence="2 3" key="1">
    <citation type="submission" date="2020-02" db="EMBL/GenBank/DDBJ databases">
        <title>Pseudoroseicyclus tamarix, sp. nov., isolated from offshore sediment of a Tamarix chinensis forest.</title>
        <authorList>
            <person name="Gai Y."/>
        </authorList>
    </citation>
    <scope>NUCLEOTIDE SEQUENCE [LARGE SCALE GENOMIC DNA]</scope>
    <source>
        <strain evidence="2 3">CLL3-39</strain>
    </source>
</reference>
<evidence type="ECO:0000256" key="1">
    <source>
        <dbReference type="SAM" id="SignalP"/>
    </source>
</evidence>
<gene>
    <name evidence="2" type="ORF">GZA08_04640</name>
</gene>
<comment type="caution">
    <text evidence="2">The sequence shown here is derived from an EMBL/GenBank/DDBJ whole genome shotgun (WGS) entry which is preliminary data.</text>
</comment>
<dbReference type="Pfam" id="PF04338">
    <property type="entry name" value="DUF481"/>
    <property type="match status" value="1"/>
</dbReference>
<dbReference type="EMBL" id="JAAGAB010000001">
    <property type="protein sequence ID" value="NDV00256.1"/>
    <property type="molecule type" value="Genomic_DNA"/>
</dbReference>
<protein>
    <submittedName>
        <fullName evidence="2">DUF481 domain-containing protein</fullName>
    </submittedName>
</protein>
<organism evidence="2 3">
    <name type="scientific">Pseudoroseicyclus tamaricis</name>
    <dbReference type="NCBI Taxonomy" id="2705421"/>
    <lineage>
        <taxon>Bacteria</taxon>
        <taxon>Pseudomonadati</taxon>
        <taxon>Pseudomonadota</taxon>
        <taxon>Alphaproteobacteria</taxon>
        <taxon>Rhodobacterales</taxon>
        <taxon>Paracoccaceae</taxon>
        <taxon>Pseudoroseicyclus</taxon>
    </lineage>
</organism>
<dbReference type="InterPro" id="IPR007433">
    <property type="entry name" value="DUF481"/>
</dbReference>
<proteinExistence type="predicted"/>